<feature type="domain" description="Neprosin PEP catalytic" evidence="2">
    <location>
        <begin position="147"/>
        <end position="393"/>
    </location>
</feature>
<dbReference type="KEGG" id="soe:110795273"/>
<dbReference type="PANTHER" id="PTHR31589:SF235">
    <property type="entry name" value="PROTEIN, PUTATIVE (DUF239)-RELATED"/>
    <property type="match status" value="1"/>
</dbReference>
<dbReference type="PANTHER" id="PTHR31589">
    <property type="entry name" value="PROTEIN, PUTATIVE (DUF239)-RELATED-RELATED"/>
    <property type="match status" value="1"/>
</dbReference>
<evidence type="ECO:0000256" key="1">
    <source>
        <dbReference type="SAM" id="SignalP"/>
    </source>
</evidence>
<feature type="signal peptide" evidence="1">
    <location>
        <begin position="1"/>
        <end position="22"/>
    </location>
</feature>
<reference evidence="3" key="1">
    <citation type="journal article" date="2021" name="Nat. Commun.">
        <title>Genomic analyses provide insights into spinach domestication and the genetic basis of agronomic traits.</title>
        <authorList>
            <person name="Cai X."/>
            <person name="Sun X."/>
            <person name="Xu C."/>
            <person name="Sun H."/>
            <person name="Wang X."/>
            <person name="Ge C."/>
            <person name="Zhang Z."/>
            <person name="Wang Q."/>
            <person name="Fei Z."/>
            <person name="Jiao C."/>
            <person name="Wang Q."/>
        </authorList>
    </citation>
    <scope>NUCLEOTIDE SEQUENCE [LARGE SCALE GENOMIC DNA]</scope>
    <source>
        <strain evidence="3">cv. Varoflay</strain>
    </source>
</reference>
<dbReference type="GeneID" id="110795273"/>
<protein>
    <recommendedName>
        <fullName evidence="2">Neprosin PEP catalytic domain-containing protein</fullName>
    </recommendedName>
</protein>
<dbReference type="AlphaFoldDB" id="A0A9R0IUV3"/>
<dbReference type="PROSITE" id="PS52045">
    <property type="entry name" value="NEPROSIN_PEP_CD"/>
    <property type="match status" value="1"/>
</dbReference>
<sequence>MGIKTPAYFMIWCSFLIHYGISGLQISKQEELQWNKEFELLKKPSVKTIKTKYGAIYNCVYFYKQPAFDHPLLKNHSSHPQIRPSFNPEWLEARSNFTTGGSMMLEDGGCPFGTVPIRRLNKHEFFQIKQFTKDYASRSRSNPNFIEDQPGTHRSIVQTNSDIREVDYHGVRCEFNVYAPNVTQSQYTMGEMIIQSFEDQIQVGWIVNPGLNKDNLPHLFQYINAGQSHCFNTLCPGFVSTNPRYPIDIAYVGGASVRGGQQRTMQTSVYQDPKTGNWWLEVQDGVFSYVIVGYWPKEIFTGLGDSASYIAVGGEAYSPPDQPLAPMGNGYFPIQDASKTAYCTDFAVLDGNHKKINPSQTETLTYDSSYGVSDVQNYAHLGRTVFFGGPTRD</sequence>
<keyword evidence="1" id="KW-0732">Signal</keyword>
<evidence type="ECO:0000313" key="3">
    <source>
        <dbReference type="Proteomes" id="UP000813463"/>
    </source>
</evidence>
<dbReference type="InterPro" id="IPR004314">
    <property type="entry name" value="Neprosin"/>
</dbReference>
<name>A0A9R0IUV3_SPIOL</name>
<dbReference type="Pfam" id="PF14365">
    <property type="entry name" value="Neprosin_AP"/>
    <property type="match status" value="1"/>
</dbReference>
<dbReference type="Pfam" id="PF03080">
    <property type="entry name" value="Neprosin"/>
    <property type="match status" value="1"/>
</dbReference>
<accession>A0A9R0IUV3</accession>
<evidence type="ECO:0000259" key="2">
    <source>
        <dbReference type="PROSITE" id="PS52045"/>
    </source>
</evidence>
<reference evidence="4" key="2">
    <citation type="submission" date="2025-08" db="UniProtKB">
        <authorList>
            <consortium name="RefSeq"/>
        </authorList>
    </citation>
    <scope>IDENTIFICATION</scope>
    <source>
        <tissue evidence="4">Leaf</tissue>
    </source>
</reference>
<proteinExistence type="predicted"/>
<organism evidence="3 4">
    <name type="scientific">Spinacia oleracea</name>
    <name type="common">Spinach</name>
    <dbReference type="NCBI Taxonomy" id="3562"/>
    <lineage>
        <taxon>Eukaryota</taxon>
        <taxon>Viridiplantae</taxon>
        <taxon>Streptophyta</taxon>
        <taxon>Embryophyta</taxon>
        <taxon>Tracheophyta</taxon>
        <taxon>Spermatophyta</taxon>
        <taxon>Magnoliopsida</taxon>
        <taxon>eudicotyledons</taxon>
        <taxon>Gunneridae</taxon>
        <taxon>Pentapetalae</taxon>
        <taxon>Caryophyllales</taxon>
        <taxon>Chenopodiaceae</taxon>
        <taxon>Chenopodioideae</taxon>
        <taxon>Anserineae</taxon>
        <taxon>Spinacia</taxon>
    </lineage>
</organism>
<dbReference type="InterPro" id="IPR025521">
    <property type="entry name" value="Neprosin_propep"/>
</dbReference>
<gene>
    <name evidence="4" type="primary">LOC110795273</name>
</gene>
<evidence type="ECO:0000313" key="4">
    <source>
        <dbReference type="RefSeq" id="XP_021855974.2"/>
    </source>
</evidence>
<dbReference type="Proteomes" id="UP000813463">
    <property type="component" value="Chromosome 6"/>
</dbReference>
<dbReference type="InterPro" id="IPR053168">
    <property type="entry name" value="Glutamic_endopeptidase"/>
</dbReference>
<dbReference type="Gene3D" id="3.90.1320.10">
    <property type="entry name" value="Outer-capsid protein sigma 3, large lobe"/>
    <property type="match status" value="1"/>
</dbReference>
<feature type="chain" id="PRO_5045708006" description="Neprosin PEP catalytic domain-containing protein" evidence="1">
    <location>
        <begin position="23"/>
        <end position="393"/>
    </location>
</feature>
<dbReference type="RefSeq" id="XP_021855974.2">
    <property type="nucleotide sequence ID" value="XM_022000282.2"/>
</dbReference>
<keyword evidence="3" id="KW-1185">Reference proteome</keyword>